<evidence type="ECO:0000256" key="2">
    <source>
        <dbReference type="SAM" id="Phobius"/>
    </source>
</evidence>
<feature type="region of interest" description="Disordered" evidence="1">
    <location>
        <begin position="50"/>
        <end position="85"/>
    </location>
</feature>
<evidence type="ECO:0000313" key="3">
    <source>
        <dbReference type="EMBL" id="GLI43970.1"/>
    </source>
</evidence>
<sequence length="307" mass="33434">MTNAPDGPDQADDSPGSRLFGKVGMAIVIEVLAGLVIGFLALGGDDKPIYEPPAPSESAYDQALPDEEPSQSPFPIEPEAEETTTDAVAVPEVGECFTNEGSTDVFELESTGCDPGAFEVVDVYDGGDTDDCEGVPRSLFSHDPGDGGAILCLSYLHPWGDAYYAEPGECVTLLDDGTYAITDCEPGDYQVLERFWGEEGTYECSEWEYYNGSVDFPGYIDEQDLLLCMRIVYPDDIGFAGVDTCLYASGSDDDMHFAFADCSQSNVYVTGRTSDYEAYDFCDGYGWATWRSTAFPDHAYTVCWAWL</sequence>
<dbReference type="RefSeq" id="WP_270114669.1">
    <property type="nucleotide sequence ID" value="NZ_BAAAOL010000007.1"/>
</dbReference>
<protein>
    <submittedName>
        <fullName evidence="3">Uncharacterized protein</fullName>
    </submittedName>
</protein>
<gene>
    <name evidence="3" type="ORF">GALLR39Z86_38200</name>
</gene>
<dbReference type="AlphaFoldDB" id="A0A9W6G9U8"/>
<dbReference type="Proteomes" id="UP001144313">
    <property type="component" value="Unassembled WGS sequence"/>
</dbReference>
<evidence type="ECO:0000313" key="4">
    <source>
        <dbReference type="Proteomes" id="UP001144313"/>
    </source>
</evidence>
<feature type="transmembrane region" description="Helical" evidence="2">
    <location>
        <begin position="20"/>
        <end position="42"/>
    </location>
</feature>
<keyword evidence="2" id="KW-0472">Membrane</keyword>
<organism evidence="3 4">
    <name type="scientific">Glycomyces algeriensis</name>
    <dbReference type="NCBI Taxonomy" id="256037"/>
    <lineage>
        <taxon>Bacteria</taxon>
        <taxon>Bacillati</taxon>
        <taxon>Actinomycetota</taxon>
        <taxon>Actinomycetes</taxon>
        <taxon>Glycomycetales</taxon>
        <taxon>Glycomycetaceae</taxon>
        <taxon>Glycomyces</taxon>
    </lineage>
</organism>
<evidence type="ECO:0000256" key="1">
    <source>
        <dbReference type="SAM" id="MobiDB-lite"/>
    </source>
</evidence>
<dbReference type="EMBL" id="BSDT01000001">
    <property type="protein sequence ID" value="GLI43970.1"/>
    <property type="molecule type" value="Genomic_DNA"/>
</dbReference>
<keyword evidence="2" id="KW-1133">Transmembrane helix</keyword>
<accession>A0A9W6G9U8</accession>
<reference evidence="3" key="1">
    <citation type="submission" date="2022-12" db="EMBL/GenBank/DDBJ databases">
        <title>Reference genome sequencing for broad-spectrum identification of bacterial and archaeal isolates by mass spectrometry.</title>
        <authorList>
            <person name="Sekiguchi Y."/>
            <person name="Tourlousse D.M."/>
        </authorList>
    </citation>
    <scope>NUCLEOTIDE SEQUENCE</scope>
    <source>
        <strain evidence="3">LLR39Z86</strain>
    </source>
</reference>
<comment type="caution">
    <text evidence="3">The sequence shown here is derived from an EMBL/GenBank/DDBJ whole genome shotgun (WGS) entry which is preliminary data.</text>
</comment>
<keyword evidence="2" id="KW-0812">Transmembrane</keyword>
<keyword evidence="4" id="KW-1185">Reference proteome</keyword>
<proteinExistence type="predicted"/>
<name>A0A9W6G9U8_9ACTN</name>